<feature type="transmembrane region" description="Helical" evidence="7">
    <location>
        <begin position="57"/>
        <end position="75"/>
    </location>
</feature>
<feature type="transmembrane region" description="Helical" evidence="7">
    <location>
        <begin position="333"/>
        <end position="353"/>
    </location>
</feature>
<accession>A0A1E5R9M6</accession>
<feature type="transmembrane region" description="Helical" evidence="7">
    <location>
        <begin position="298"/>
        <end position="321"/>
    </location>
</feature>
<feature type="transmembrane region" description="Helical" evidence="7">
    <location>
        <begin position="458"/>
        <end position="479"/>
    </location>
</feature>
<dbReference type="Pfam" id="PF07690">
    <property type="entry name" value="MFS_1"/>
    <property type="match status" value="1"/>
</dbReference>
<feature type="transmembrane region" description="Helical" evidence="7">
    <location>
        <begin position="228"/>
        <end position="248"/>
    </location>
</feature>
<feature type="transmembrane region" description="Helical" evidence="7">
    <location>
        <begin position="365"/>
        <end position="386"/>
    </location>
</feature>
<evidence type="ECO:0000256" key="6">
    <source>
        <dbReference type="SAM" id="Coils"/>
    </source>
</evidence>
<organism evidence="8 9">
    <name type="scientific">Hanseniaspora opuntiae</name>
    <dbReference type="NCBI Taxonomy" id="211096"/>
    <lineage>
        <taxon>Eukaryota</taxon>
        <taxon>Fungi</taxon>
        <taxon>Dikarya</taxon>
        <taxon>Ascomycota</taxon>
        <taxon>Saccharomycotina</taxon>
        <taxon>Saccharomycetes</taxon>
        <taxon>Saccharomycodales</taxon>
        <taxon>Saccharomycodaceae</taxon>
        <taxon>Hanseniaspora</taxon>
    </lineage>
</organism>
<comment type="caution">
    <text evidence="8">The sequence shown here is derived from an EMBL/GenBank/DDBJ whole genome shotgun (WGS) entry which is preliminary data.</text>
</comment>
<evidence type="ECO:0000256" key="7">
    <source>
        <dbReference type="SAM" id="Phobius"/>
    </source>
</evidence>
<sequence length="520" mass="59541">MSSEDSTSFSDVEKNILTTKETIVHDKNLDETRQFMIQYESTATEPLTKSERRKLNWKLYGIVFLVSWTNLVFFMDKYTMSYAAEFGFFKAIHIDSGVNRYNNMNTLYYVGYIIGQVNLWWAQKVGNRKAMIILCFFWNIDMFLTCTLTSYQGAYVLRFFLGFIESIAMSLQNLTLQQILPAHKKARVAQFFMVANNFAQIPVSFIAYGLLKHSNNDVTNTGFPLWKAFILIISCITSFTFFMIVWFYPTNPTDLRYFSIKEKVWIIKDIQEANGSSIDIKVFKKYQAIEALKDPVTWYYTGAMFSLMLCNNISYIQNIIFAELGLTSVLNTYLVSAAGAGFSCLCGLVSFVAMKYYPRVCNTTYVAIFWTGFCLVPCILMAALSWNVNKKVFLALTLLAGVFGCSWINIVSSYQSNCAGYTKILVRSALAMAAYSIGNIIASRIYYDKGAPRYYVAWGIQSAGFFLTMLFMALAYYTLAKRNKERLSALESEKYDLKEKVEDANLDLTDLENKKFIYPI</sequence>
<evidence type="ECO:0000313" key="9">
    <source>
        <dbReference type="Proteomes" id="UP000095605"/>
    </source>
</evidence>
<dbReference type="PANTHER" id="PTHR43791">
    <property type="entry name" value="PERMEASE-RELATED"/>
    <property type="match status" value="1"/>
</dbReference>
<reference evidence="9" key="1">
    <citation type="journal article" date="2016" name="Genome Announc.">
        <title>Genome sequences of three species of Hanseniaspora isolated from spontaneous wine fermentations.</title>
        <authorList>
            <person name="Sternes P.R."/>
            <person name="Lee D."/>
            <person name="Kutyna D.R."/>
            <person name="Borneman A.R."/>
        </authorList>
    </citation>
    <scope>NUCLEOTIDE SEQUENCE [LARGE SCALE GENOMIC DNA]</scope>
    <source>
        <strain evidence="9">AWRI3578</strain>
    </source>
</reference>
<keyword evidence="2" id="KW-0813">Transport</keyword>
<dbReference type="Proteomes" id="UP000095605">
    <property type="component" value="Unassembled WGS sequence"/>
</dbReference>
<dbReference type="EMBL" id="LPNL01000007">
    <property type="protein sequence ID" value="OEJ83243.1"/>
    <property type="molecule type" value="Genomic_DNA"/>
</dbReference>
<keyword evidence="9" id="KW-1185">Reference proteome</keyword>
<dbReference type="PANTHER" id="PTHR43791:SF63">
    <property type="entry name" value="HIGH AFFINITY CYSTEINE TRANSPORTER"/>
    <property type="match status" value="1"/>
</dbReference>
<feature type="transmembrane region" description="Helical" evidence="7">
    <location>
        <begin position="424"/>
        <end position="446"/>
    </location>
</feature>
<evidence type="ECO:0000256" key="4">
    <source>
        <dbReference type="ARBA" id="ARBA00022989"/>
    </source>
</evidence>
<protein>
    <submittedName>
        <fullName evidence="8">High affinity cysteine transporter</fullName>
    </submittedName>
</protein>
<evidence type="ECO:0000256" key="2">
    <source>
        <dbReference type="ARBA" id="ARBA00022448"/>
    </source>
</evidence>
<dbReference type="AlphaFoldDB" id="A0A1E5R9M6"/>
<feature type="transmembrane region" description="Helical" evidence="7">
    <location>
        <begin position="188"/>
        <end position="208"/>
    </location>
</feature>
<dbReference type="SUPFAM" id="SSF103473">
    <property type="entry name" value="MFS general substrate transporter"/>
    <property type="match status" value="1"/>
</dbReference>
<feature type="transmembrane region" description="Helical" evidence="7">
    <location>
        <begin position="392"/>
        <end position="412"/>
    </location>
</feature>
<dbReference type="InterPro" id="IPR011701">
    <property type="entry name" value="MFS"/>
</dbReference>
<gene>
    <name evidence="8" type="ORF">AWRI3578_g3100</name>
</gene>
<evidence type="ECO:0000256" key="5">
    <source>
        <dbReference type="ARBA" id="ARBA00023136"/>
    </source>
</evidence>
<evidence type="ECO:0000256" key="3">
    <source>
        <dbReference type="ARBA" id="ARBA00022692"/>
    </source>
</evidence>
<keyword evidence="5 7" id="KW-0472">Membrane</keyword>
<feature type="transmembrane region" description="Helical" evidence="7">
    <location>
        <begin position="157"/>
        <end position="176"/>
    </location>
</feature>
<keyword evidence="6" id="KW-0175">Coiled coil</keyword>
<feature type="transmembrane region" description="Helical" evidence="7">
    <location>
        <begin position="130"/>
        <end position="151"/>
    </location>
</feature>
<dbReference type="Gene3D" id="1.20.1250.20">
    <property type="entry name" value="MFS general substrate transporter like domains"/>
    <property type="match status" value="2"/>
</dbReference>
<proteinExistence type="predicted"/>
<keyword evidence="3 7" id="KW-0812">Transmembrane</keyword>
<keyword evidence="4 7" id="KW-1133">Transmembrane helix</keyword>
<feature type="transmembrane region" description="Helical" evidence="7">
    <location>
        <begin position="106"/>
        <end position="123"/>
    </location>
</feature>
<evidence type="ECO:0000313" key="8">
    <source>
        <dbReference type="EMBL" id="OEJ83243.1"/>
    </source>
</evidence>
<comment type="subcellular location">
    <subcellularLocation>
        <location evidence="1">Membrane</location>
        <topology evidence="1">Multi-pass membrane protein</topology>
    </subcellularLocation>
</comment>
<dbReference type="GO" id="GO:0033229">
    <property type="term" value="F:cysteine transmembrane transporter activity"/>
    <property type="evidence" value="ECO:0007669"/>
    <property type="project" value="TreeGrafter"/>
</dbReference>
<feature type="coiled-coil region" evidence="6">
    <location>
        <begin position="480"/>
        <end position="514"/>
    </location>
</feature>
<name>A0A1E5R9M6_9ASCO</name>
<dbReference type="GO" id="GO:0016020">
    <property type="term" value="C:membrane"/>
    <property type="evidence" value="ECO:0007669"/>
    <property type="project" value="UniProtKB-SubCell"/>
</dbReference>
<evidence type="ECO:0000256" key="1">
    <source>
        <dbReference type="ARBA" id="ARBA00004141"/>
    </source>
</evidence>
<dbReference type="InterPro" id="IPR036259">
    <property type="entry name" value="MFS_trans_sf"/>
</dbReference>
<dbReference type="OrthoDB" id="3639251at2759"/>